<keyword evidence="2" id="KW-1185">Reference proteome</keyword>
<dbReference type="OrthoDB" id="9915648at2"/>
<dbReference type="Proteomes" id="UP000291832">
    <property type="component" value="Unassembled WGS sequence"/>
</dbReference>
<evidence type="ECO:0000313" key="1">
    <source>
        <dbReference type="EMBL" id="RZT66366.1"/>
    </source>
</evidence>
<reference evidence="1 2" key="1">
    <citation type="journal article" date="2015" name="Stand. Genomic Sci.">
        <title>Genomic Encyclopedia of Bacterial and Archaeal Type Strains, Phase III: the genomes of soil and plant-associated and newly described type strains.</title>
        <authorList>
            <person name="Whitman W.B."/>
            <person name="Woyke T."/>
            <person name="Klenk H.P."/>
            <person name="Zhou Y."/>
            <person name="Lilburn T.G."/>
            <person name="Beck B.J."/>
            <person name="De Vos P."/>
            <person name="Vandamme P."/>
            <person name="Eisen J.A."/>
            <person name="Garrity G."/>
            <person name="Hugenholtz P."/>
            <person name="Kyrpides N.C."/>
        </authorList>
    </citation>
    <scope>NUCLEOTIDE SEQUENCE [LARGE SCALE GENOMIC DNA]</scope>
    <source>
        <strain evidence="1 2">RF6</strain>
    </source>
</reference>
<dbReference type="EMBL" id="SHKI01000004">
    <property type="protein sequence ID" value="RZT66366.1"/>
    <property type="molecule type" value="Genomic_DNA"/>
</dbReference>
<sequence>MTRIYAQPPALAARSREAIQLEAMSARVEAVADLQSLAELVARAPALPDMLSALVLVQQQVHGVRRACVAEARAVGYADHEIAAVLRIGVSDFRSRFPDEGESTP</sequence>
<organism evidence="1 2">
    <name type="scientific">Leucobacter luti</name>
    <dbReference type="NCBI Taxonomy" id="340320"/>
    <lineage>
        <taxon>Bacteria</taxon>
        <taxon>Bacillati</taxon>
        <taxon>Actinomycetota</taxon>
        <taxon>Actinomycetes</taxon>
        <taxon>Micrococcales</taxon>
        <taxon>Microbacteriaceae</taxon>
        <taxon>Leucobacter</taxon>
    </lineage>
</organism>
<gene>
    <name evidence="1" type="ORF">EV139_1803</name>
</gene>
<proteinExistence type="predicted"/>
<dbReference type="AlphaFoldDB" id="A0A4Q7TYW0"/>
<protein>
    <submittedName>
        <fullName evidence="1">Uncharacterized protein</fullName>
    </submittedName>
</protein>
<accession>A0A4Q7TYW0</accession>
<dbReference type="RefSeq" id="WP_130453960.1">
    <property type="nucleotide sequence ID" value="NZ_QYAG01000001.1"/>
</dbReference>
<name>A0A4Q7TYW0_9MICO</name>
<evidence type="ECO:0000313" key="2">
    <source>
        <dbReference type="Proteomes" id="UP000291832"/>
    </source>
</evidence>
<comment type="caution">
    <text evidence="1">The sequence shown here is derived from an EMBL/GenBank/DDBJ whole genome shotgun (WGS) entry which is preliminary data.</text>
</comment>